<evidence type="ECO:0000313" key="1">
    <source>
        <dbReference type="EMBL" id="KAJ7037792.1"/>
    </source>
</evidence>
<proteinExistence type="predicted"/>
<sequence length="95" mass="10862">MNAGGRMATQSLILGQGTIRLLPADRYRHTLNWEGKVYCRDPAYVVGTFSKVSDASMQDRLMVEISPPSHQETNSVQLRLQFGYTIELTTHKWEY</sequence>
<dbReference type="EMBL" id="JARJCM010000035">
    <property type="protein sequence ID" value="KAJ7037792.1"/>
    <property type="molecule type" value="Genomic_DNA"/>
</dbReference>
<organism evidence="1 2">
    <name type="scientific">Mycena alexandri</name>
    <dbReference type="NCBI Taxonomy" id="1745969"/>
    <lineage>
        <taxon>Eukaryota</taxon>
        <taxon>Fungi</taxon>
        <taxon>Dikarya</taxon>
        <taxon>Basidiomycota</taxon>
        <taxon>Agaricomycotina</taxon>
        <taxon>Agaricomycetes</taxon>
        <taxon>Agaricomycetidae</taxon>
        <taxon>Agaricales</taxon>
        <taxon>Marasmiineae</taxon>
        <taxon>Mycenaceae</taxon>
        <taxon>Mycena</taxon>
    </lineage>
</organism>
<accession>A0AAD6X5W3</accession>
<gene>
    <name evidence="1" type="ORF">C8F04DRAFT_1091536</name>
</gene>
<dbReference type="Proteomes" id="UP001218188">
    <property type="component" value="Unassembled WGS sequence"/>
</dbReference>
<evidence type="ECO:0000313" key="2">
    <source>
        <dbReference type="Proteomes" id="UP001218188"/>
    </source>
</evidence>
<keyword evidence="2" id="KW-1185">Reference proteome</keyword>
<comment type="caution">
    <text evidence="1">The sequence shown here is derived from an EMBL/GenBank/DDBJ whole genome shotgun (WGS) entry which is preliminary data.</text>
</comment>
<dbReference type="AlphaFoldDB" id="A0AAD6X5W3"/>
<protein>
    <submittedName>
        <fullName evidence="1">Uncharacterized protein</fullName>
    </submittedName>
</protein>
<reference evidence="1" key="1">
    <citation type="submission" date="2023-03" db="EMBL/GenBank/DDBJ databases">
        <title>Massive genome expansion in bonnet fungi (Mycena s.s.) driven by repeated elements and novel gene families across ecological guilds.</title>
        <authorList>
            <consortium name="Lawrence Berkeley National Laboratory"/>
            <person name="Harder C.B."/>
            <person name="Miyauchi S."/>
            <person name="Viragh M."/>
            <person name="Kuo A."/>
            <person name="Thoen E."/>
            <person name="Andreopoulos B."/>
            <person name="Lu D."/>
            <person name="Skrede I."/>
            <person name="Drula E."/>
            <person name="Henrissat B."/>
            <person name="Morin E."/>
            <person name="Kohler A."/>
            <person name="Barry K."/>
            <person name="LaButti K."/>
            <person name="Morin E."/>
            <person name="Salamov A."/>
            <person name="Lipzen A."/>
            <person name="Mereny Z."/>
            <person name="Hegedus B."/>
            <person name="Baldrian P."/>
            <person name="Stursova M."/>
            <person name="Weitz H."/>
            <person name="Taylor A."/>
            <person name="Grigoriev I.V."/>
            <person name="Nagy L.G."/>
            <person name="Martin F."/>
            <person name="Kauserud H."/>
        </authorList>
    </citation>
    <scope>NUCLEOTIDE SEQUENCE</scope>
    <source>
        <strain evidence="1">CBHHK200</strain>
    </source>
</reference>
<name>A0AAD6X5W3_9AGAR</name>